<evidence type="ECO:0000256" key="1">
    <source>
        <dbReference type="ARBA" id="ARBA00004651"/>
    </source>
</evidence>
<dbReference type="PANTHER" id="PTHR24221:SF654">
    <property type="entry name" value="ATP-BINDING CASSETTE SUB-FAMILY B MEMBER 6"/>
    <property type="match status" value="1"/>
</dbReference>
<dbReference type="KEGG" id="aol:S58_09650"/>
<keyword evidence="8" id="KW-0067">ATP-binding</keyword>
<proteinExistence type="inferred from homology"/>
<dbReference type="InterPro" id="IPR036640">
    <property type="entry name" value="ABC1_TM_sf"/>
</dbReference>
<dbReference type="InterPro" id="IPR003593">
    <property type="entry name" value="AAA+_ATPase"/>
</dbReference>
<keyword evidence="7" id="KW-0547">Nucleotide-binding</keyword>
<keyword evidence="10 12" id="KW-0472">Membrane</keyword>
<keyword evidence="4" id="KW-1003">Cell membrane</keyword>
<dbReference type="PROSITE" id="PS00211">
    <property type="entry name" value="ABC_TRANSPORTER_1"/>
    <property type="match status" value="1"/>
</dbReference>
<dbReference type="GO" id="GO:0016887">
    <property type="term" value="F:ATP hydrolysis activity"/>
    <property type="evidence" value="ECO:0007669"/>
    <property type="project" value="InterPro"/>
</dbReference>
<evidence type="ECO:0000256" key="11">
    <source>
        <dbReference type="ARBA" id="ARBA00024722"/>
    </source>
</evidence>
<evidence type="ECO:0000256" key="4">
    <source>
        <dbReference type="ARBA" id="ARBA00022475"/>
    </source>
</evidence>
<dbReference type="AlphaFoldDB" id="M4Z2L9"/>
<feature type="domain" description="ABC transporter" evidence="13">
    <location>
        <begin position="331"/>
        <end position="565"/>
    </location>
</feature>
<dbReference type="Gene3D" id="1.20.1560.10">
    <property type="entry name" value="ABC transporter type 1, transmembrane domain"/>
    <property type="match status" value="1"/>
</dbReference>
<dbReference type="PROSITE" id="PS50929">
    <property type="entry name" value="ABC_TM1F"/>
    <property type="match status" value="1"/>
</dbReference>
<dbReference type="Pfam" id="PF00664">
    <property type="entry name" value="ABC_membrane"/>
    <property type="match status" value="1"/>
</dbReference>
<gene>
    <name evidence="15" type="ORF">S58_09650</name>
</gene>
<dbReference type="FunFam" id="3.40.50.300:FF:000221">
    <property type="entry name" value="Multidrug ABC transporter ATP-binding protein"/>
    <property type="match status" value="1"/>
</dbReference>
<evidence type="ECO:0000259" key="14">
    <source>
        <dbReference type="PROSITE" id="PS50929"/>
    </source>
</evidence>
<dbReference type="Proteomes" id="UP000011841">
    <property type="component" value="Chromosome"/>
</dbReference>
<feature type="transmembrane region" description="Helical" evidence="12">
    <location>
        <begin position="46"/>
        <end position="63"/>
    </location>
</feature>
<dbReference type="GO" id="GO:0005886">
    <property type="term" value="C:plasma membrane"/>
    <property type="evidence" value="ECO:0007669"/>
    <property type="project" value="UniProtKB-SubCell"/>
</dbReference>
<evidence type="ECO:0000256" key="9">
    <source>
        <dbReference type="ARBA" id="ARBA00022989"/>
    </source>
</evidence>
<name>M4Z2L9_9BRAD</name>
<feature type="transmembrane region" description="Helical" evidence="12">
    <location>
        <begin position="123"/>
        <end position="147"/>
    </location>
</feature>
<feature type="domain" description="ABC transmembrane type-1" evidence="14">
    <location>
        <begin position="21"/>
        <end position="296"/>
    </location>
</feature>
<keyword evidence="16" id="KW-1185">Reference proteome</keyword>
<sequence>MRKLESAQLRNGLLQGATWIILASVVPAISPLAIREAVNELVTKDFTTAAWAIGLYVCAVELSRGATAAQTLNFGQLWRALRRSIANETYDHLLNLPSRFYLSHKTGETIQTVSEGLNGLRSVLGALTFGIAPAVLQGLSILVVLIVLERLDLLLLLLVFGISYGLLFRRGLESRVAIQRKAVEADAEAVGIVTDALIGQEISRLFGTSDLIGKKVDDVLAKGEKSWLAFFRSQHTNHQQLVFLFAATTGLYLLLVAYRVSTGALTTGDFVLAHAYILQIVSPIERLSFASRDLIQGIGNLTRLAELLDHEKEALSIDNRDLSLKDNHFTVQLEKVSFGYEPRRQVVHDLSFEIRPGETIAIVGLSGSGKSTIWRLICRLFDPHAGRILIGGIPSDQMDLTALRSAVAVVPQDCFLYNDTIANNILVASPLSSTIEVAEAGTLAGLEPLIARLPNGWDTKVGERGIRLSGGERQRVAIARAVLRRPRLFVFDEATSSLDSETEKAVEKSLSDVSAGASTLIIAHRLSSVCHADEILVLDHGRIIERGTHTSLLALGGRYCAMWSAQSSRRHE</sequence>
<dbReference type="InterPro" id="IPR017871">
    <property type="entry name" value="ABC_transporter-like_CS"/>
</dbReference>
<keyword evidence="9 12" id="KW-1133">Transmembrane helix</keyword>
<evidence type="ECO:0000313" key="15">
    <source>
        <dbReference type="EMBL" id="BAM86976.1"/>
    </source>
</evidence>
<dbReference type="SMART" id="SM00382">
    <property type="entry name" value="AAA"/>
    <property type="match status" value="1"/>
</dbReference>
<evidence type="ECO:0000256" key="6">
    <source>
        <dbReference type="ARBA" id="ARBA00022692"/>
    </source>
</evidence>
<comment type="function">
    <text evidence="11">Involved in beta-(1--&gt;2)glucan export. Transmembrane domains (TMD) form a pore in the inner membrane and the ATP-binding domain (NBD) is responsible for energy generation.</text>
</comment>
<comment type="similarity">
    <text evidence="2">Belongs to the ABC transporter superfamily.</text>
</comment>
<dbReference type="STRING" id="1245469.S58_09650"/>
<dbReference type="PANTHER" id="PTHR24221">
    <property type="entry name" value="ATP-BINDING CASSETTE SUB-FAMILY B"/>
    <property type="match status" value="1"/>
</dbReference>
<dbReference type="SUPFAM" id="SSF90123">
    <property type="entry name" value="ABC transporter transmembrane region"/>
    <property type="match status" value="1"/>
</dbReference>
<organism evidence="15 16">
    <name type="scientific">Bradyrhizobium oligotrophicum S58</name>
    <dbReference type="NCBI Taxonomy" id="1245469"/>
    <lineage>
        <taxon>Bacteria</taxon>
        <taxon>Pseudomonadati</taxon>
        <taxon>Pseudomonadota</taxon>
        <taxon>Alphaproteobacteria</taxon>
        <taxon>Hyphomicrobiales</taxon>
        <taxon>Nitrobacteraceae</taxon>
        <taxon>Bradyrhizobium</taxon>
    </lineage>
</organism>
<evidence type="ECO:0000313" key="16">
    <source>
        <dbReference type="Proteomes" id="UP000011841"/>
    </source>
</evidence>
<dbReference type="SUPFAM" id="SSF52540">
    <property type="entry name" value="P-loop containing nucleoside triphosphate hydrolases"/>
    <property type="match status" value="1"/>
</dbReference>
<evidence type="ECO:0000256" key="12">
    <source>
        <dbReference type="SAM" id="Phobius"/>
    </source>
</evidence>
<dbReference type="InterPro" id="IPR027417">
    <property type="entry name" value="P-loop_NTPase"/>
</dbReference>
<dbReference type="GO" id="GO:0140359">
    <property type="term" value="F:ABC-type transporter activity"/>
    <property type="evidence" value="ECO:0007669"/>
    <property type="project" value="InterPro"/>
</dbReference>
<evidence type="ECO:0000256" key="3">
    <source>
        <dbReference type="ARBA" id="ARBA00022448"/>
    </source>
</evidence>
<dbReference type="InterPro" id="IPR003439">
    <property type="entry name" value="ABC_transporter-like_ATP-bd"/>
</dbReference>
<feature type="transmembrane region" description="Helical" evidence="12">
    <location>
        <begin position="241"/>
        <end position="260"/>
    </location>
</feature>
<keyword evidence="3" id="KW-0813">Transport</keyword>
<dbReference type="InterPro" id="IPR039421">
    <property type="entry name" value="Type_1_exporter"/>
</dbReference>
<dbReference type="Pfam" id="PF00005">
    <property type="entry name" value="ABC_tran"/>
    <property type="match status" value="1"/>
</dbReference>
<dbReference type="PATRIC" id="fig|1245469.3.peg.986"/>
<evidence type="ECO:0000256" key="2">
    <source>
        <dbReference type="ARBA" id="ARBA00005417"/>
    </source>
</evidence>
<keyword evidence="5" id="KW-0762">Sugar transport</keyword>
<dbReference type="HOGENOM" id="CLU_000604_84_5_5"/>
<evidence type="ECO:0000256" key="8">
    <source>
        <dbReference type="ARBA" id="ARBA00022840"/>
    </source>
</evidence>
<dbReference type="eggNOG" id="COG5265">
    <property type="taxonomic scope" value="Bacteria"/>
</dbReference>
<comment type="subcellular location">
    <subcellularLocation>
        <location evidence="1">Cell membrane</location>
        <topology evidence="1">Multi-pass membrane protein</topology>
    </subcellularLocation>
</comment>
<feature type="transmembrane region" description="Helical" evidence="12">
    <location>
        <begin position="12"/>
        <end position="34"/>
    </location>
</feature>
<reference evidence="15 16" key="1">
    <citation type="journal article" date="2013" name="Appl. Environ. Microbiol.">
        <title>Genome analysis suggests that the soil oligotrophic bacterium Agromonas oligotrophica (Bradyrhizobium oligotrophicum) is a nitrogen-fixing symbiont of Aeschynomene indica.</title>
        <authorList>
            <person name="Okubo T."/>
            <person name="Fukushima S."/>
            <person name="Itakura M."/>
            <person name="Oshima K."/>
            <person name="Longtonglang A."/>
            <person name="Teaumroong N."/>
            <person name="Mitsui H."/>
            <person name="Hattori M."/>
            <person name="Hattori R."/>
            <person name="Hattori T."/>
            <person name="Minamisawa K."/>
        </authorList>
    </citation>
    <scope>NUCLEOTIDE SEQUENCE [LARGE SCALE GENOMIC DNA]</scope>
    <source>
        <strain evidence="15 16">S58</strain>
    </source>
</reference>
<dbReference type="Gene3D" id="3.40.50.300">
    <property type="entry name" value="P-loop containing nucleotide triphosphate hydrolases"/>
    <property type="match status" value="1"/>
</dbReference>
<evidence type="ECO:0000256" key="5">
    <source>
        <dbReference type="ARBA" id="ARBA00022597"/>
    </source>
</evidence>
<dbReference type="GO" id="GO:0005524">
    <property type="term" value="F:ATP binding"/>
    <property type="evidence" value="ECO:0007669"/>
    <property type="project" value="UniProtKB-KW"/>
</dbReference>
<keyword evidence="6 12" id="KW-0812">Transmembrane</keyword>
<protein>
    <submittedName>
        <fullName evidence="15">ABC transport protein</fullName>
    </submittedName>
</protein>
<dbReference type="PROSITE" id="PS50893">
    <property type="entry name" value="ABC_TRANSPORTER_2"/>
    <property type="match status" value="1"/>
</dbReference>
<dbReference type="EMBL" id="AP012603">
    <property type="protein sequence ID" value="BAM86976.1"/>
    <property type="molecule type" value="Genomic_DNA"/>
</dbReference>
<feature type="transmembrane region" description="Helical" evidence="12">
    <location>
        <begin position="153"/>
        <end position="172"/>
    </location>
</feature>
<evidence type="ECO:0000259" key="13">
    <source>
        <dbReference type="PROSITE" id="PS50893"/>
    </source>
</evidence>
<accession>M4Z2L9</accession>
<evidence type="ECO:0000256" key="10">
    <source>
        <dbReference type="ARBA" id="ARBA00023136"/>
    </source>
</evidence>
<evidence type="ECO:0000256" key="7">
    <source>
        <dbReference type="ARBA" id="ARBA00022741"/>
    </source>
</evidence>
<dbReference type="InterPro" id="IPR011527">
    <property type="entry name" value="ABC1_TM_dom"/>
</dbReference>